<dbReference type="PROSITE" id="PS51375">
    <property type="entry name" value="PPR"/>
    <property type="match status" value="1"/>
</dbReference>
<dbReference type="Pfam" id="PF01535">
    <property type="entry name" value="PPR"/>
    <property type="match status" value="4"/>
</dbReference>
<comment type="subcellular location">
    <subcellularLocation>
        <location evidence="1">Plastid</location>
        <location evidence="1">Chloroplast</location>
    </subcellularLocation>
</comment>
<comment type="similarity">
    <text evidence="2">Belongs to the PPR family. P subfamily.</text>
</comment>
<dbReference type="STRING" id="3750.A0A498J0I3"/>
<dbReference type="NCBIfam" id="TIGR00756">
    <property type="entry name" value="PPR"/>
    <property type="match status" value="1"/>
</dbReference>
<feature type="domain" description="Homing endonuclease LAGLIDADG" evidence="11">
    <location>
        <begin position="611"/>
        <end position="776"/>
    </location>
</feature>
<dbReference type="PANTHER" id="PTHR47539:SF1">
    <property type="entry name" value="PENTATRICOPEPTIDE REPEAT-CONTAINING PROTEIN OTP51, CHLOROPLASTIC"/>
    <property type="match status" value="1"/>
</dbReference>
<keyword evidence="7" id="KW-0809">Transit peptide</keyword>
<dbReference type="InterPro" id="IPR004860">
    <property type="entry name" value="LAGLIDADG_dom"/>
</dbReference>
<evidence type="ECO:0000256" key="9">
    <source>
        <dbReference type="ARBA" id="ARBA00077892"/>
    </source>
</evidence>
<proteinExistence type="inferred from homology"/>
<evidence type="ECO:0000256" key="5">
    <source>
        <dbReference type="ARBA" id="ARBA00022664"/>
    </source>
</evidence>
<keyword evidence="3" id="KW-0150">Chloroplast</keyword>
<sequence>MLLRRAPELSPSTLSLTHSSSFFSTLCFSNPNLLSMRSSLFPPLSLLRSLTLCLSHNQHHHPHTHPFSRPMSSFPLSTTKPFRFHALPSSSTSVEHLAGKASDPEENWDLSNVAQSEVFDFENCFGSADLKHLGAPKLEVPELEELPEQWRRSKLAWLCKELPAHKAGTLSRILNAQKKWIRQEDATYVAVHCMRIRENDVGFRVYKWMMQQHWYRFDFALATKLADYMGKERKFSKCRDIFDDIINQGRVPSESTFHILVVAYLSAPVQGCLEEACGIYNRMIQLGGYQPRLHLHNSLFKALVSQPGTSSKHYLKQAEFIFHNLVTTGLEIHKDIYSGLIWLHSYQDTIDKERMALLRKEMQQAGIEEGRDVLVSLLRACSKEGDVEGAESTWLRLCDLEVGLPPQAYVYKMEAYSKAGVPLRSLEIFREMQEQLGSSNAVAYHKVIEVLCKAQEVERVESLMTEFINTGLKNFMPSYIDLMNMYFNLGLHDKLESAFSQCLERCRPSRTICSIYLDSLVKVGNLAKAEEIFGLMQSDAAIGVNARSCNTILSGYLSSGDYVKAENIFDLMCQKKYDVEPPLMEKIDYILSLSRKVVKKPVSLKLSKEQREILVGLLLGGLQIESDEDWKNHMIRFEFSESSSTHSLLKRHIFDQYHEWLHPSCKSSESTEDIPYKFSTISHSYFAFYAEQFWPKGRRMIPKLIHRWLSPCALAYWYMYGGHSTSSGDILLKIKGSEEGVEKIVKSLRAKSLDCKVKRKGRVFWIGFLGSSSTWFWKLVEPYILDDLKYALKGGQISDNSMVETENVNFGSGSDTNENASDYSDNDNNLLSAAESMTHDKMTEKAQLHRVESQQKVFSFDTDTRIDTFVLCFLIFDFCLSFRSRRWLEEIDRKQAELIAVQIALEKLKQ</sequence>
<dbReference type="PANTHER" id="PTHR47539">
    <property type="entry name" value="PENTATRICOPEPTIDE REPEAT-CONTAINING PROTEIN OTP51, CHLOROPLASTIC"/>
    <property type="match status" value="1"/>
</dbReference>
<evidence type="ECO:0000256" key="8">
    <source>
        <dbReference type="ARBA" id="ARBA00023187"/>
    </source>
</evidence>
<dbReference type="InterPro" id="IPR027434">
    <property type="entry name" value="Homing_endonucl"/>
</dbReference>
<evidence type="ECO:0000256" key="2">
    <source>
        <dbReference type="ARBA" id="ARBA00007626"/>
    </source>
</evidence>
<dbReference type="SUPFAM" id="SSF81901">
    <property type="entry name" value="HCP-like"/>
    <property type="match status" value="1"/>
</dbReference>
<dbReference type="AlphaFoldDB" id="A0A498J0I3"/>
<dbReference type="EMBL" id="RDQH01000336">
    <property type="protein sequence ID" value="RXH88145.1"/>
    <property type="molecule type" value="Genomic_DNA"/>
</dbReference>
<reference evidence="12 13" key="1">
    <citation type="submission" date="2018-10" db="EMBL/GenBank/DDBJ databases">
        <title>A high-quality apple genome assembly.</title>
        <authorList>
            <person name="Hu J."/>
        </authorList>
    </citation>
    <scope>NUCLEOTIDE SEQUENCE [LARGE SCALE GENOMIC DNA]</scope>
    <source>
        <strain evidence="13">cv. HFTH1</strain>
        <tissue evidence="12">Young leaf</tissue>
    </source>
</reference>
<protein>
    <recommendedName>
        <fullName evidence="9">Protein ORGANELLE TRANSCRIPT PROCESSING 51</fullName>
    </recommendedName>
</protein>
<keyword evidence="13" id="KW-1185">Reference proteome</keyword>
<dbReference type="InterPro" id="IPR052500">
    <property type="entry name" value="Chloro/Mito_RNA_Process"/>
</dbReference>
<accession>A0A498J0I3</accession>
<dbReference type="GO" id="GO:0000373">
    <property type="term" value="P:Group II intron splicing"/>
    <property type="evidence" value="ECO:0007669"/>
    <property type="project" value="UniProtKB-ARBA"/>
</dbReference>
<dbReference type="Gene3D" id="1.25.40.10">
    <property type="entry name" value="Tetratricopeptide repeat domain"/>
    <property type="match status" value="2"/>
</dbReference>
<organism evidence="12 13">
    <name type="scientific">Malus domestica</name>
    <name type="common">Apple</name>
    <name type="synonym">Pyrus malus</name>
    <dbReference type="NCBI Taxonomy" id="3750"/>
    <lineage>
        <taxon>Eukaryota</taxon>
        <taxon>Viridiplantae</taxon>
        <taxon>Streptophyta</taxon>
        <taxon>Embryophyta</taxon>
        <taxon>Tracheophyta</taxon>
        <taxon>Spermatophyta</taxon>
        <taxon>Magnoliopsida</taxon>
        <taxon>eudicotyledons</taxon>
        <taxon>Gunneridae</taxon>
        <taxon>Pentapetalae</taxon>
        <taxon>rosids</taxon>
        <taxon>fabids</taxon>
        <taxon>Rosales</taxon>
        <taxon>Rosaceae</taxon>
        <taxon>Amygdaloideae</taxon>
        <taxon>Maleae</taxon>
        <taxon>Malus</taxon>
    </lineage>
</organism>
<evidence type="ECO:0000256" key="1">
    <source>
        <dbReference type="ARBA" id="ARBA00004229"/>
    </source>
</evidence>
<name>A0A498J0I3_MALDO</name>
<feature type="repeat" description="PPR" evidence="10">
    <location>
        <begin position="545"/>
        <end position="579"/>
    </location>
</feature>
<dbReference type="GO" id="GO:0045292">
    <property type="term" value="P:mRNA cis splicing, via spliceosome"/>
    <property type="evidence" value="ECO:0007669"/>
    <property type="project" value="TreeGrafter"/>
</dbReference>
<evidence type="ECO:0000256" key="4">
    <source>
        <dbReference type="ARBA" id="ARBA00022640"/>
    </source>
</evidence>
<evidence type="ECO:0000259" key="11">
    <source>
        <dbReference type="Pfam" id="PF03161"/>
    </source>
</evidence>
<dbReference type="GO" id="GO:0048564">
    <property type="term" value="P:photosystem I assembly"/>
    <property type="evidence" value="ECO:0007669"/>
    <property type="project" value="TreeGrafter"/>
</dbReference>
<keyword evidence="4" id="KW-0934">Plastid</keyword>
<dbReference type="FunFam" id="3.10.28.10:FF:000005">
    <property type="entry name" value="Pentatricopeptide repeat-containing protein At2g15820, chloroplastic"/>
    <property type="match status" value="1"/>
</dbReference>
<keyword evidence="8" id="KW-0508">mRNA splicing</keyword>
<dbReference type="GO" id="GO:0009507">
    <property type="term" value="C:chloroplast"/>
    <property type="evidence" value="ECO:0007669"/>
    <property type="project" value="UniProtKB-SubCell"/>
</dbReference>
<evidence type="ECO:0000256" key="3">
    <source>
        <dbReference type="ARBA" id="ARBA00022528"/>
    </source>
</evidence>
<comment type="caution">
    <text evidence="12">The sequence shown here is derived from an EMBL/GenBank/DDBJ whole genome shotgun (WGS) entry which is preliminary data.</text>
</comment>
<dbReference type="GO" id="GO:0004519">
    <property type="term" value="F:endonuclease activity"/>
    <property type="evidence" value="ECO:0007669"/>
    <property type="project" value="InterPro"/>
</dbReference>
<dbReference type="Proteomes" id="UP000290289">
    <property type="component" value="Chromosome 10"/>
</dbReference>
<evidence type="ECO:0000256" key="6">
    <source>
        <dbReference type="ARBA" id="ARBA00022737"/>
    </source>
</evidence>
<evidence type="ECO:0000256" key="7">
    <source>
        <dbReference type="ARBA" id="ARBA00022946"/>
    </source>
</evidence>
<dbReference type="SUPFAM" id="SSF55608">
    <property type="entry name" value="Homing endonucleases"/>
    <property type="match status" value="1"/>
</dbReference>
<dbReference type="FunFam" id="1.25.40.10:FF:000296">
    <property type="entry name" value="Pentatricopeptide repeat-containing protein, chloroplastic"/>
    <property type="match status" value="1"/>
</dbReference>
<gene>
    <name evidence="12" type="ORF">DVH24_042216</name>
</gene>
<dbReference type="Gene3D" id="3.10.28.10">
    <property type="entry name" value="Homing endonucleases"/>
    <property type="match status" value="2"/>
</dbReference>
<keyword evidence="6" id="KW-0677">Repeat</keyword>
<dbReference type="Pfam" id="PF03161">
    <property type="entry name" value="LAGLIDADG_2"/>
    <property type="match status" value="1"/>
</dbReference>
<evidence type="ECO:0000313" key="13">
    <source>
        <dbReference type="Proteomes" id="UP000290289"/>
    </source>
</evidence>
<dbReference type="InterPro" id="IPR011990">
    <property type="entry name" value="TPR-like_helical_dom_sf"/>
</dbReference>
<dbReference type="InterPro" id="IPR002885">
    <property type="entry name" value="PPR_rpt"/>
</dbReference>
<keyword evidence="5" id="KW-0507">mRNA processing</keyword>
<evidence type="ECO:0000256" key="10">
    <source>
        <dbReference type="PROSITE-ProRule" id="PRU00708"/>
    </source>
</evidence>
<evidence type="ECO:0000313" key="12">
    <source>
        <dbReference type="EMBL" id="RXH88145.1"/>
    </source>
</evidence>